<proteinExistence type="predicted"/>
<name>A0A813KY93_POLGL</name>
<dbReference type="Proteomes" id="UP000626109">
    <property type="component" value="Unassembled WGS sequence"/>
</dbReference>
<protein>
    <submittedName>
        <fullName evidence="2">Uncharacterized protein</fullName>
    </submittedName>
</protein>
<evidence type="ECO:0000256" key="1">
    <source>
        <dbReference type="SAM" id="MobiDB-lite"/>
    </source>
</evidence>
<organism evidence="2 3">
    <name type="scientific">Polarella glacialis</name>
    <name type="common">Dinoflagellate</name>
    <dbReference type="NCBI Taxonomy" id="89957"/>
    <lineage>
        <taxon>Eukaryota</taxon>
        <taxon>Sar</taxon>
        <taxon>Alveolata</taxon>
        <taxon>Dinophyceae</taxon>
        <taxon>Suessiales</taxon>
        <taxon>Suessiaceae</taxon>
        <taxon>Polarella</taxon>
    </lineage>
</organism>
<gene>
    <name evidence="2" type="ORF">PGLA2088_LOCUS37465</name>
</gene>
<evidence type="ECO:0000313" key="3">
    <source>
        <dbReference type="Proteomes" id="UP000626109"/>
    </source>
</evidence>
<dbReference type="AlphaFoldDB" id="A0A813KY93"/>
<comment type="caution">
    <text evidence="2">The sequence shown here is derived from an EMBL/GenBank/DDBJ whole genome shotgun (WGS) entry which is preliminary data.</text>
</comment>
<evidence type="ECO:0000313" key="2">
    <source>
        <dbReference type="EMBL" id="CAE8713325.1"/>
    </source>
</evidence>
<sequence length="318" mass="35172">MAGRPSQRKSRPSGGFDDLVPSKASGSRPSSRASATGQLPKGRPSQKRNGAEAENAASDPKQKPVYVADGPFGNGSETFGRYQNMSNCAHMLSQLVRLSSGTSAHTVDWHLNLRGGAGRKPEEGWRRYFTRAQPSFDALKENCSPDNKAYQMMPSTPVDNKFDRNAGAIKIATIREDDGTNFHRAKGCEGSQAGQWQFLQKPGVTRAQLRHHTTLRESPGEAEGASINDNRSDACWVEMLGKKQWNGAGVRNYRDPLALPPCEGGDAKLHHLYYMKVQLENNESIRNTRLKKTPRRDAEACRRTPTPTPRLKKAEEEV</sequence>
<dbReference type="EMBL" id="CAJNNW010032483">
    <property type="protein sequence ID" value="CAE8713325.1"/>
    <property type="molecule type" value="Genomic_DNA"/>
</dbReference>
<feature type="region of interest" description="Disordered" evidence="1">
    <location>
        <begin position="285"/>
        <end position="318"/>
    </location>
</feature>
<feature type="compositionally biased region" description="Basic residues" evidence="1">
    <location>
        <begin position="1"/>
        <end position="11"/>
    </location>
</feature>
<accession>A0A813KY93</accession>
<reference evidence="2" key="1">
    <citation type="submission" date="2021-02" db="EMBL/GenBank/DDBJ databases">
        <authorList>
            <person name="Dougan E. K."/>
            <person name="Rhodes N."/>
            <person name="Thang M."/>
            <person name="Chan C."/>
        </authorList>
    </citation>
    <scope>NUCLEOTIDE SEQUENCE</scope>
</reference>
<feature type="compositionally biased region" description="Low complexity" evidence="1">
    <location>
        <begin position="21"/>
        <end position="35"/>
    </location>
</feature>
<feature type="region of interest" description="Disordered" evidence="1">
    <location>
        <begin position="1"/>
        <end position="72"/>
    </location>
</feature>